<name>A0ABR3BCJ9_PHYBL</name>
<dbReference type="Gene3D" id="3.40.140.10">
    <property type="entry name" value="Cytidine Deaminase, domain 2"/>
    <property type="match status" value="1"/>
</dbReference>
<dbReference type="SUPFAM" id="SSF53927">
    <property type="entry name" value="Cytidine deaminase-like"/>
    <property type="match status" value="1"/>
</dbReference>
<comment type="caution">
    <text evidence="3">The sequence shown here is derived from an EMBL/GenBank/DDBJ whole genome shotgun (WGS) entry which is preliminary data.</text>
</comment>
<evidence type="ECO:0000313" key="4">
    <source>
        <dbReference type="Proteomes" id="UP001448207"/>
    </source>
</evidence>
<accession>A0ABR3BCJ9</accession>
<keyword evidence="1" id="KW-0732">Signal</keyword>
<evidence type="ECO:0000313" key="3">
    <source>
        <dbReference type="EMBL" id="KAL0096589.1"/>
    </source>
</evidence>
<dbReference type="PROSITE" id="PS51747">
    <property type="entry name" value="CYT_DCMP_DEAMINASES_2"/>
    <property type="match status" value="1"/>
</dbReference>
<feature type="domain" description="CMP/dCMP-type deaminase" evidence="2">
    <location>
        <begin position="30"/>
        <end position="161"/>
    </location>
</feature>
<evidence type="ECO:0000259" key="2">
    <source>
        <dbReference type="PROSITE" id="PS51747"/>
    </source>
</evidence>
<feature type="signal peptide" evidence="1">
    <location>
        <begin position="1"/>
        <end position="27"/>
    </location>
</feature>
<reference evidence="3 4" key="1">
    <citation type="submission" date="2024-04" db="EMBL/GenBank/DDBJ databases">
        <title>Symmetric and asymmetric DNA N6-adenine methylation regulates different biological responses in Mucorales.</title>
        <authorList>
            <consortium name="Lawrence Berkeley National Laboratory"/>
            <person name="Lax C."/>
            <person name="Mondo S.J."/>
            <person name="Osorio-Concepcion M."/>
            <person name="Muszewska A."/>
            <person name="Corrochano-Luque M."/>
            <person name="Gutierrez G."/>
            <person name="Riley R."/>
            <person name="Lipzen A."/>
            <person name="Guo J."/>
            <person name="Hundley H."/>
            <person name="Amirebrahimi M."/>
            <person name="Ng V."/>
            <person name="Lorenzo-Gutierrez D."/>
            <person name="Binder U."/>
            <person name="Yang J."/>
            <person name="Song Y."/>
            <person name="Canovas D."/>
            <person name="Navarro E."/>
            <person name="Freitag M."/>
            <person name="Gabaldon T."/>
            <person name="Grigoriev I.V."/>
            <person name="Corrochano L.M."/>
            <person name="Nicolas F.E."/>
            <person name="Garre V."/>
        </authorList>
    </citation>
    <scope>NUCLEOTIDE SEQUENCE [LARGE SCALE GENOMIC DNA]</scope>
    <source>
        <strain evidence="3 4">L51</strain>
    </source>
</reference>
<proteinExistence type="predicted"/>
<dbReference type="Proteomes" id="UP001448207">
    <property type="component" value="Unassembled WGS sequence"/>
</dbReference>
<dbReference type="PANTHER" id="PTHR11079:SF162">
    <property type="entry name" value="RIBOFLAVIN BIOSYNTHESIS PROTEIN PYRD, CHLOROPLASTIC"/>
    <property type="match status" value="1"/>
</dbReference>
<keyword evidence="4" id="KW-1185">Reference proteome</keyword>
<dbReference type="InterPro" id="IPR002125">
    <property type="entry name" value="CMP_dCMP_dom"/>
</dbReference>
<dbReference type="EMBL" id="JBCLYO010000001">
    <property type="protein sequence ID" value="KAL0096589.1"/>
    <property type="molecule type" value="Genomic_DNA"/>
</dbReference>
<dbReference type="InterPro" id="IPR016193">
    <property type="entry name" value="Cytidine_deaminase-like"/>
</dbReference>
<feature type="chain" id="PRO_5046460145" evidence="1">
    <location>
        <begin position="28"/>
        <end position="181"/>
    </location>
</feature>
<dbReference type="PANTHER" id="PTHR11079">
    <property type="entry name" value="CYTOSINE DEAMINASE FAMILY MEMBER"/>
    <property type="match status" value="1"/>
</dbReference>
<sequence>MTKYKMAFIFFPFSFLLLLTMDSTTFTTDKEDAKYMQLAIEQANLSVPVEGAYCVGAVLVKDNTVLSTGFSRELPGNTHAEECALAKVVAPNKDNTRELFKGATMYTTMEPCSTRLSGNRPCTDRLIEADIKRVVLGIKEPPHLVVCTGIAQLQSHGIQVQVVPDVAEQCLAPNAHIKSKN</sequence>
<protein>
    <submittedName>
        <fullName evidence="3">Cytidine deaminase-like protein</fullName>
    </submittedName>
</protein>
<evidence type="ECO:0000256" key="1">
    <source>
        <dbReference type="SAM" id="SignalP"/>
    </source>
</evidence>
<organism evidence="3 4">
    <name type="scientific">Phycomyces blakesleeanus</name>
    <dbReference type="NCBI Taxonomy" id="4837"/>
    <lineage>
        <taxon>Eukaryota</taxon>
        <taxon>Fungi</taxon>
        <taxon>Fungi incertae sedis</taxon>
        <taxon>Mucoromycota</taxon>
        <taxon>Mucoromycotina</taxon>
        <taxon>Mucoromycetes</taxon>
        <taxon>Mucorales</taxon>
        <taxon>Phycomycetaceae</taxon>
        <taxon>Phycomyces</taxon>
    </lineage>
</organism>
<dbReference type="Pfam" id="PF18785">
    <property type="entry name" value="Inv-AAD"/>
    <property type="match status" value="1"/>
</dbReference>
<gene>
    <name evidence="3" type="ORF">J3Q64DRAFT_1708433</name>
</gene>